<sequence length="471" mass="49185">MSAAADPPVVAIVGGGFTGASTAFHLARALDGPVRIVVIEPRAQLGQGLAYATRDPSHRINVPAVRMTMDSAAPGGLQTWIETQRPALSAGTRLASGELFVQRGLVGDYVAGALAPLLAAGRVEHLRARAVTLARGARFTLGCDDGRTLVADLVVLATSHPPPGVPAVFAPLAGSDRLIADSGDGARLSALARRARNVLIVGTGLTSADVIASLDRQGFAGRIVALSRRGLRSRGHAFGYADSPADFATAPARTALALLRRIRAAVRADAAAGLPWQAALDNVRRDGPVIWAALPPGERARLVRRLRVWWDVHRFRIAPQLEAVIERRLAEGRLAIVAGRLLSAQEGDAGIEVRWHDRRAGARAGLFDAVILTTGPAHGAILHEMPLFATMAAAGLIRADPLQLGLDVTEGCRAVGQDGRPVPGLFVAGPLARGHVGELMGIPEVTQHAELVAARLAQALAALARPVAQSA</sequence>
<dbReference type="EMBL" id="RCHI01000017">
    <property type="protein sequence ID" value="RLL63006.1"/>
    <property type="molecule type" value="Genomic_DNA"/>
</dbReference>
<reference evidence="2 3" key="1">
    <citation type="submission" date="2018-10" db="EMBL/GenBank/DDBJ databases">
        <title>Rhodobacter sp . BO-81.</title>
        <authorList>
            <person name="Im W.T."/>
        </authorList>
    </citation>
    <scope>NUCLEOTIDE SEQUENCE [LARGE SCALE GENOMIC DNA]</scope>
    <source>
        <strain evidence="2 3">BO-81</strain>
    </source>
</reference>
<proteinExistence type="predicted"/>
<dbReference type="InterPro" id="IPR038732">
    <property type="entry name" value="HpyO/CreE_NAD-binding"/>
</dbReference>
<dbReference type="RefSeq" id="WP_121534569.1">
    <property type="nucleotide sequence ID" value="NZ_RCHI01000017.1"/>
</dbReference>
<dbReference type="InterPro" id="IPR036188">
    <property type="entry name" value="FAD/NAD-bd_sf"/>
</dbReference>
<dbReference type="InterPro" id="IPR052189">
    <property type="entry name" value="L-asp_N-monooxygenase_NS-form"/>
</dbReference>
<protein>
    <submittedName>
        <fullName evidence="2">FAD-dependent oxidoreductase</fullName>
    </submittedName>
</protein>
<evidence type="ECO:0000259" key="1">
    <source>
        <dbReference type="Pfam" id="PF13454"/>
    </source>
</evidence>
<evidence type="ECO:0000313" key="3">
    <source>
        <dbReference type="Proteomes" id="UP000279673"/>
    </source>
</evidence>
<dbReference type="PANTHER" id="PTHR40254">
    <property type="entry name" value="BLR0577 PROTEIN"/>
    <property type="match status" value="1"/>
</dbReference>
<dbReference type="Proteomes" id="UP000279673">
    <property type="component" value="Unassembled WGS sequence"/>
</dbReference>
<name>A0A421BKS5_9RHOB</name>
<feature type="domain" description="FAD-dependent urate hydroxylase HpyO/Asp monooxygenase CreE-like FAD/NAD(P)-binding" evidence="1">
    <location>
        <begin position="11"/>
        <end position="160"/>
    </location>
</feature>
<evidence type="ECO:0000313" key="2">
    <source>
        <dbReference type="EMBL" id="RLL63006.1"/>
    </source>
</evidence>
<dbReference type="PANTHER" id="PTHR40254:SF1">
    <property type="entry name" value="BLR0577 PROTEIN"/>
    <property type="match status" value="1"/>
</dbReference>
<dbReference type="AlphaFoldDB" id="A0A421BKS5"/>
<organism evidence="2 3">
    <name type="scientific">Paenirhodobacter hankyongi</name>
    <dbReference type="NCBI Taxonomy" id="2294033"/>
    <lineage>
        <taxon>Bacteria</taxon>
        <taxon>Pseudomonadati</taxon>
        <taxon>Pseudomonadota</taxon>
        <taxon>Alphaproteobacteria</taxon>
        <taxon>Rhodobacterales</taxon>
        <taxon>Rhodobacter group</taxon>
        <taxon>Paenirhodobacter</taxon>
    </lineage>
</organism>
<keyword evidence="3" id="KW-1185">Reference proteome</keyword>
<accession>A0A421BKS5</accession>
<dbReference type="SUPFAM" id="SSF51905">
    <property type="entry name" value="FAD/NAD(P)-binding domain"/>
    <property type="match status" value="1"/>
</dbReference>
<gene>
    <name evidence="2" type="ORF">DYS74_15365</name>
</gene>
<dbReference type="Gene3D" id="3.50.50.60">
    <property type="entry name" value="FAD/NAD(P)-binding domain"/>
    <property type="match status" value="2"/>
</dbReference>
<comment type="caution">
    <text evidence="2">The sequence shown here is derived from an EMBL/GenBank/DDBJ whole genome shotgun (WGS) entry which is preliminary data.</text>
</comment>
<dbReference type="Pfam" id="PF13454">
    <property type="entry name" value="NAD_binding_9"/>
    <property type="match status" value="1"/>
</dbReference>